<dbReference type="FunFam" id="1.25.10.10:FF:000800">
    <property type="entry name" value="Disheveled-associated activator of morphogenesis"/>
    <property type="match status" value="1"/>
</dbReference>
<feature type="compositionally biased region" description="Basic and acidic residues" evidence="2">
    <location>
        <begin position="1087"/>
        <end position="1096"/>
    </location>
</feature>
<evidence type="ECO:0000256" key="1">
    <source>
        <dbReference type="SAM" id="Coils"/>
    </source>
</evidence>
<dbReference type="SMART" id="SM01140">
    <property type="entry name" value="Drf_GBD"/>
    <property type="match status" value="1"/>
</dbReference>
<dbReference type="GO" id="GO:0030838">
    <property type="term" value="P:positive regulation of actin filament polymerization"/>
    <property type="evidence" value="ECO:0007669"/>
    <property type="project" value="TreeGrafter"/>
</dbReference>
<evidence type="ECO:0000259" key="3">
    <source>
        <dbReference type="PROSITE" id="PS51231"/>
    </source>
</evidence>
<dbReference type="PROSITE" id="PS51232">
    <property type="entry name" value="GBD_FH3"/>
    <property type="match status" value="1"/>
</dbReference>
<dbReference type="AlphaFoldDB" id="A0AAV0X3R2"/>
<dbReference type="InterPro" id="IPR010473">
    <property type="entry name" value="GTPase-bd"/>
</dbReference>
<dbReference type="PROSITE" id="PS51444">
    <property type="entry name" value="FH2"/>
    <property type="match status" value="1"/>
</dbReference>
<dbReference type="Gene3D" id="1.25.10.10">
    <property type="entry name" value="Leucine-rich Repeat Variant"/>
    <property type="match status" value="1"/>
</dbReference>
<dbReference type="PANTHER" id="PTHR45725:SF1">
    <property type="entry name" value="DISHEVELLED ASSOCIATED ACTIVATOR OF MORPHOGENESIS, ISOFORM D"/>
    <property type="match status" value="1"/>
</dbReference>
<dbReference type="GO" id="GO:0030036">
    <property type="term" value="P:actin cytoskeleton organization"/>
    <property type="evidence" value="ECO:0007669"/>
    <property type="project" value="InterPro"/>
</dbReference>
<evidence type="ECO:0008006" key="8">
    <source>
        <dbReference type="Google" id="ProtNLM"/>
    </source>
</evidence>
<dbReference type="InterPro" id="IPR051425">
    <property type="entry name" value="Formin_Homology"/>
</dbReference>
<dbReference type="InterPro" id="IPR016024">
    <property type="entry name" value="ARM-type_fold"/>
</dbReference>
<dbReference type="EMBL" id="CARXXK010000003">
    <property type="protein sequence ID" value="CAI6362875.1"/>
    <property type="molecule type" value="Genomic_DNA"/>
</dbReference>
<comment type="caution">
    <text evidence="6">The sequence shown here is derived from an EMBL/GenBank/DDBJ whole genome shotgun (WGS) entry which is preliminary data.</text>
</comment>
<dbReference type="SMART" id="SM01139">
    <property type="entry name" value="Drf_FH3"/>
    <property type="match status" value="1"/>
</dbReference>
<dbReference type="Gene3D" id="1.10.238.150">
    <property type="entry name" value="Formin, FH3 diaphanous domain"/>
    <property type="match status" value="1"/>
</dbReference>
<dbReference type="InterPro" id="IPR042201">
    <property type="entry name" value="FH2_Formin_sf"/>
</dbReference>
<feature type="domain" description="DAD" evidence="3">
    <location>
        <begin position="1050"/>
        <end position="1081"/>
    </location>
</feature>
<keyword evidence="7" id="KW-1185">Reference proteome</keyword>
<dbReference type="InterPro" id="IPR011989">
    <property type="entry name" value="ARM-like"/>
</dbReference>
<dbReference type="GO" id="GO:0031267">
    <property type="term" value="F:small GTPase binding"/>
    <property type="evidence" value="ECO:0007669"/>
    <property type="project" value="InterPro"/>
</dbReference>
<name>A0AAV0X3R2_9HEMI</name>
<feature type="coiled-coil region" evidence="1">
    <location>
        <begin position="896"/>
        <end position="923"/>
    </location>
</feature>
<evidence type="ECO:0000256" key="2">
    <source>
        <dbReference type="SAM" id="MobiDB-lite"/>
    </source>
</evidence>
<protein>
    <recommendedName>
        <fullName evidence="8">Disheveled-associated activator of morphogenesis 1</fullName>
    </recommendedName>
</protein>
<dbReference type="SUPFAM" id="SSF101447">
    <property type="entry name" value="Formin homology 2 domain (FH2 domain)"/>
    <property type="match status" value="1"/>
</dbReference>
<dbReference type="GO" id="GO:0003779">
    <property type="term" value="F:actin binding"/>
    <property type="evidence" value="ECO:0007669"/>
    <property type="project" value="InterPro"/>
</dbReference>
<organism evidence="6 7">
    <name type="scientific">Macrosiphum euphorbiae</name>
    <name type="common">potato aphid</name>
    <dbReference type="NCBI Taxonomy" id="13131"/>
    <lineage>
        <taxon>Eukaryota</taxon>
        <taxon>Metazoa</taxon>
        <taxon>Ecdysozoa</taxon>
        <taxon>Arthropoda</taxon>
        <taxon>Hexapoda</taxon>
        <taxon>Insecta</taxon>
        <taxon>Pterygota</taxon>
        <taxon>Neoptera</taxon>
        <taxon>Paraneoptera</taxon>
        <taxon>Hemiptera</taxon>
        <taxon>Sternorrhyncha</taxon>
        <taxon>Aphidomorpha</taxon>
        <taxon>Aphidoidea</taxon>
        <taxon>Aphididae</taxon>
        <taxon>Macrosiphini</taxon>
        <taxon>Macrosiphum</taxon>
    </lineage>
</organism>
<evidence type="ECO:0000313" key="6">
    <source>
        <dbReference type="EMBL" id="CAI6362875.1"/>
    </source>
</evidence>
<dbReference type="Pfam" id="PF06371">
    <property type="entry name" value="Drf_GBD"/>
    <property type="match status" value="1"/>
</dbReference>
<dbReference type="PROSITE" id="PS51231">
    <property type="entry name" value="DAD"/>
    <property type="match status" value="1"/>
</dbReference>
<dbReference type="SUPFAM" id="SSF48371">
    <property type="entry name" value="ARM repeat"/>
    <property type="match status" value="1"/>
</dbReference>
<dbReference type="InterPro" id="IPR014768">
    <property type="entry name" value="GBD/FH3_dom"/>
</dbReference>
<feature type="domain" description="GBD/FH3" evidence="4">
    <location>
        <begin position="60"/>
        <end position="427"/>
    </location>
</feature>
<evidence type="ECO:0000259" key="4">
    <source>
        <dbReference type="PROSITE" id="PS51232"/>
    </source>
</evidence>
<accession>A0AAV0X3R2</accession>
<evidence type="ECO:0000259" key="5">
    <source>
        <dbReference type="PROSITE" id="PS51444"/>
    </source>
</evidence>
<dbReference type="Proteomes" id="UP001160148">
    <property type="component" value="Unassembled WGS sequence"/>
</dbReference>
<feature type="region of interest" description="Disordered" evidence="2">
    <location>
        <begin position="1072"/>
        <end position="1103"/>
    </location>
</feature>
<dbReference type="InterPro" id="IPR014767">
    <property type="entry name" value="DAD_dom"/>
</dbReference>
<feature type="domain" description="FH2" evidence="5">
    <location>
        <begin position="608"/>
        <end position="1016"/>
    </location>
</feature>
<gene>
    <name evidence="6" type="ORF">MEUPH1_LOCUS17902</name>
</gene>
<keyword evidence="1" id="KW-0175">Coiled coil</keyword>
<dbReference type="Gene3D" id="1.20.58.2220">
    <property type="entry name" value="Formin, FH2 domain"/>
    <property type="match status" value="1"/>
</dbReference>
<feature type="coiled-coil region" evidence="1">
    <location>
        <begin position="444"/>
        <end position="527"/>
    </location>
</feature>
<dbReference type="InterPro" id="IPR010472">
    <property type="entry name" value="FH3_dom"/>
</dbReference>
<dbReference type="SMART" id="SM00498">
    <property type="entry name" value="FH2"/>
    <property type="match status" value="1"/>
</dbReference>
<evidence type="ECO:0000313" key="7">
    <source>
        <dbReference type="Proteomes" id="UP001160148"/>
    </source>
</evidence>
<dbReference type="InterPro" id="IPR015425">
    <property type="entry name" value="FH2_Formin"/>
</dbReference>
<dbReference type="FunFam" id="1.20.58.2220:FF:000009">
    <property type="entry name" value="Disheveled-associated activator of morphogenesis"/>
    <property type="match status" value="1"/>
</dbReference>
<feature type="coiled-coil region" evidence="1">
    <location>
        <begin position="990"/>
        <end position="1023"/>
    </location>
</feature>
<feature type="compositionally biased region" description="Basic residues" evidence="2">
    <location>
        <begin position="1075"/>
        <end position="1086"/>
    </location>
</feature>
<proteinExistence type="predicted"/>
<dbReference type="Pfam" id="PF02181">
    <property type="entry name" value="FH2"/>
    <property type="match status" value="1"/>
</dbReference>
<dbReference type="Pfam" id="PF06367">
    <property type="entry name" value="Drf_FH3"/>
    <property type="match status" value="1"/>
</dbReference>
<dbReference type="PANTHER" id="PTHR45725">
    <property type="entry name" value="FORMIN HOMOLOGY 2 FAMILY MEMBER"/>
    <property type="match status" value="1"/>
</dbReference>
<sequence length="1103" mass="124910">MTVPRSMAGLAERLSGMMPTPSVRGRKGWCGCLKDDEPPEITYIVVDSGTLTLQKMTPTLPMPEKPELDRLFAELVEELDLTATNKAAMLELHEEKKWQIYCSKKKILEDQENTTDLSQSPENYIERIQSLIGDEQENTKLFDSLKTALRTQPHSFVLRFVQADGLVTLLGVLSSMNYDTQQGAMHTSIIGCIKALMNNSTGRSHVLAHPSAISTIARSLLTENPRTKVAVLEILGASCLVPGGHKKVLDAMTDYKEFAHERARFQGIINDLDRNTGIYRDDLTVKTAIMSFVNAVLSYGPGQESLEFRLHLRYEFLQLGLKNIINKLREHENQTLDRHMDFFDMVRNEDENELARKFEQEQVDTQSATSMFELLRRKLSHSPAYPHFLSLFQHFLLLPLEYGSLPQHWLLFDRIVQQITLQTDVGADNDVSPININVKDIIQLLAKEEELVAAKNKAEELEKENTSISASLAKKEQELDLRNQEKEDMEASISRIKERLEKEISIHLETKQKISELEDTSSELQHRITYEQAERRKLEAMLTNGSLPDDAKVNFSAPPMSIPPPPPPQPMTKSCGPAPPPAPPLQIPQLNLPPPPGCLPQLAGRQRSVEIPKPSAPLKSFNWAKLPETKVAGTVWADIDEGKMYSSIDLEAVDKLFCAYQNQKPTNGTTTAINEGSSEDLRQTGKNKSKVLSVIDGRRAQNCTILLSKLKMSDEEIARVIMDMDTKDVLPLDMVEQLLKFTPGPDEAALLEEHSFDLDSLARADRFLYEISKIAHYDQRLRSLVYKKKFITWTGEVEGRTKIVMEASREVARSRRLRKLLEIVLALGNYMNKGARGNAWGFRLSSLNRLTDTKSSSVRGITLLHYIVDMADKKFKDILLLEEDLPHVRGASKVSLAELEKDMSQLRNNLKEVEREIEFQRVQPAVPGDMFLPVMKEFLTTATCKFSELEDLFQDMKTRFDRAVRLFGEDNSTIQPDDFFAIFDSFLTALYEARQDNSSVKKRREEEEKRLRQEVELKKLTLDRKNCKDSASVLSNGSGGRQVSINGTSGDKAEFDDLISALRTGDVFGEDSMAKIKRSRKSRHSPPAREHSRDRVLNVTRKK</sequence>
<reference evidence="6 7" key="1">
    <citation type="submission" date="2023-01" db="EMBL/GenBank/DDBJ databases">
        <authorList>
            <person name="Whitehead M."/>
        </authorList>
    </citation>
    <scope>NUCLEOTIDE SEQUENCE [LARGE SCALE GENOMIC DNA]</scope>
</reference>